<keyword evidence="5" id="KW-1185">Reference proteome</keyword>
<evidence type="ECO:0000256" key="2">
    <source>
        <dbReference type="SAM" id="SignalP"/>
    </source>
</evidence>
<feature type="region of interest" description="Disordered" evidence="1">
    <location>
        <begin position="292"/>
        <end position="314"/>
    </location>
</feature>
<evidence type="ECO:0000259" key="3">
    <source>
        <dbReference type="PROSITE" id="PS51782"/>
    </source>
</evidence>
<dbReference type="InterPro" id="IPR000668">
    <property type="entry name" value="Peptidase_C1A_C"/>
</dbReference>
<sequence>MARLILVAVLLWATSWTARAQGLLVSKSAASLGASGTILTLAALYEKSEAWKSAFRRSPASACSQNGQTLCSAGSSQDAAAYGQLVVATSPLTYSSASPSDTGGLDLIPSARDQRPCAACTGFAVASAAQAAIAAAARVNASAVEPLSPSDLLYCSPGAPTSCSAGWTLIDVLKQLTERRIAPEACQPYDPPSIDGDKPASCGLDCKAPEALQSKVLATQGTFAYQSLSDEWSICQHIRDYGAVVSRFDIMSDFKAFFSDPSKANAIYRAKPGATLAETHPVPLAGDAFDASQQRAARDGGPGRPRGRGGLVQNSWGPSWNINGRFKVAFNQCSLATPPDLFGITWSPNKGSQKVWPPPGLVPNKTCVGGYTYLAQSSDYLSGIAERYDVKLQRLLLDNVATIGDLDHPLTGKRLLLCGIQSPLEKLSTRAKAAVAGGTFGVSWGGAWFLSIYNLGVLTALRDMGLVTNTTKMSGVAQLTMGTMEDALRAAMKQWIIPPDAWKRCRDVCYVGLAAQGAKSASMDPMAGGLRYFDVTDFTCAWEIREI</sequence>
<organism evidence="4 5">
    <name type="scientific">Monoraphidium neglectum</name>
    <dbReference type="NCBI Taxonomy" id="145388"/>
    <lineage>
        <taxon>Eukaryota</taxon>
        <taxon>Viridiplantae</taxon>
        <taxon>Chlorophyta</taxon>
        <taxon>core chlorophytes</taxon>
        <taxon>Chlorophyceae</taxon>
        <taxon>CS clade</taxon>
        <taxon>Sphaeropleales</taxon>
        <taxon>Selenastraceae</taxon>
        <taxon>Monoraphidium</taxon>
    </lineage>
</organism>
<dbReference type="RefSeq" id="XP_013894905.1">
    <property type="nucleotide sequence ID" value="XM_014039451.1"/>
</dbReference>
<reference evidence="4 5" key="1">
    <citation type="journal article" date="2013" name="BMC Genomics">
        <title>Reconstruction of the lipid metabolism for the microalga Monoraphidium neglectum from its genome sequence reveals characteristics suitable for biofuel production.</title>
        <authorList>
            <person name="Bogen C."/>
            <person name="Al-Dilaimi A."/>
            <person name="Albersmeier A."/>
            <person name="Wichmann J."/>
            <person name="Grundmann M."/>
            <person name="Rupp O."/>
            <person name="Lauersen K.J."/>
            <person name="Blifernez-Klassen O."/>
            <person name="Kalinowski J."/>
            <person name="Goesmann A."/>
            <person name="Mussgnug J.H."/>
            <person name="Kruse O."/>
        </authorList>
    </citation>
    <scope>NUCLEOTIDE SEQUENCE [LARGE SCALE GENOMIC DNA]</scope>
    <source>
        <strain evidence="4 5">SAG 48.87</strain>
    </source>
</reference>
<protein>
    <recommendedName>
        <fullName evidence="3">LysM domain-containing protein</fullName>
    </recommendedName>
</protein>
<evidence type="ECO:0000256" key="1">
    <source>
        <dbReference type="SAM" id="MobiDB-lite"/>
    </source>
</evidence>
<proteinExistence type="predicted"/>
<dbReference type="EMBL" id="KK103270">
    <property type="protein sequence ID" value="KIY95885.1"/>
    <property type="molecule type" value="Genomic_DNA"/>
</dbReference>
<dbReference type="AlphaFoldDB" id="A0A0D2MM47"/>
<dbReference type="Pfam" id="PF00112">
    <property type="entry name" value="Peptidase_C1"/>
    <property type="match status" value="1"/>
</dbReference>
<dbReference type="GeneID" id="25729404"/>
<dbReference type="InterPro" id="IPR038765">
    <property type="entry name" value="Papain-like_cys_pep_sf"/>
</dbReference>
<evidence type="ECO:0000313" key="5">
    <source>
        <dbReference type="Proteomes" id="UP000054498"/>
    </source>
</evidence>
<dbReference type="KEGG" id="mng:MNEG_12078"/>
<keyword evidence="2" id="KW-0732">Signal</keyword>
<accession>A0A0D2MM47</accession>
<evidence type="ECO:0000313" key="4">
    <source>
        <dbReference type="EMBL" id="KIY95885.1"/>
    </source>
</evidence>
<dbReference type="GO" id="GO:0006508">
    <property type="term" value="P:proteolysis"/>
    <property type="evidence" value="ECO:0007669"/>
    <property type="project" value="InterPro"/>
</dbReference>
<dbReference type="Gene3D" id="3.90.70.10">
    <property type="entry name" value="Cysteine proteinases"/>
    <property type="match status" value="1"/>
</dbReference>
<dbReference type="SUPFAM" id="SSF54001">
    <property type="entry name" value="Cysteine proteinases"/>
    <property type="match status" value="1"/>
</dbReference>
<dbReference type="OrthoDB" id="1535479at2759"/>
<feature type="compositionally biased region" description="Gly residues" evidence="1">
    <location>
        <begin position="300"/>
        <end position="310"/>
    </location>
</feature>
<gene>
    <name evidence="4" type="ORF">MNEG_12078</name>
</gene>
<feature type="signal peptide" evidence="2">
    <location>
        <begin position="1"/>
        <end position="20"/>
    </location>
</feature>
<dbReference type="GO" id="GO:0008234">
    <property type="term" value="F:cysteine-type peptidase activity"/>
    <property type="evidence" value="ECO:0007669"/>
    <property type="project" value="InterPro"/>
</dbReference>
<dbReference type="PROSITE" id="PS51782">
    <property type="entry name" value="LYSM"/>
    <property type="match status" value="1"/>
</dbReference>
<dbReference type="InterPro" id="IPR018392">
    <property type="entry name" value="LysM"/>
</dbReference>
<name>A0A0D2MM47_9CHLO</name>
<dbReference type="SMART" id="SM00645">
    <property type="entry name" value="Pept_C1"/>
    <property type="match status" value="1"/>
</dbReference>
<feature type="domain" description="LysM" evidence="3">
    <location>
        <begin position="371"/>
        <end position="417"/>
    </location>
</feature>
<dbReference type="Proteomes" id="UP000054498">
    <property type="component" value="Unassembled WGS sequence"/>
</dbReference>
<feature type="chain" id="PRO_5018672806" description="LysM domain-containing protein" evidence="2">
    <location>
        <begin position="21"/>
        <end position="547"/>
    </location>
</feature>